<dbReference type="Proteomes" id="UP000182841">
    <property type="component" value="Unassembled WGS sequence"/>
</dbReference>
<keyword evidence="2" id="KW-0472">Membrane</keyword>
<feature type="region of interest" description="Disordered" evidence="1">
    <location>
        <begin position="1"/>
        <end position="34"/>
    </location>
</feature>
<evidence type="ECO:0000313" key="4">
    <source>
        <dbReference type="Proteomes" id="UP000182841"/>
    </source>
</evidence>
<dbReference type="EMBL" id="FOGO01000008">
    <property type="protein sequence ID" value="SES09668.1"/>
    <property type="molecule type" value="Genomic_DNA"/>
</dbReference>
<reference evidence="4" key="1">
    <citation type="submission" date="2016-10" db="EMBL/GenBank/DDBJ databases">
        <authorList>
            <person name="Varghese N."/>
            <person name="Submissions S."/>
        </authorList>
    </citation>
    <scope>NUCLEOTIDE SEQUENCE [LARGE SCALE GENOMIC DNA]</scope>
    <source>
        <strain evidence="4">CGMCC 4.6825</strain>
    </source>
</reference>
<feature type="transmembrane region" description="Helical" evidence="2">
    <location>
        <begin position="42"/>
        <end position="64"/>
    </location>
</feature>
<organism evidence="3 4">
    <name type="scientific">Streptomyces qinglanensis</name>
    <dbReference type="NCBI Taxonomy" id="943816"/>
    <lineage>
        <taxon>Bacteria</taxon>
        <taxon>Bacillati</taxon>
        <taxon>Actinomycetota</taxon>
        <taxon>Actinomycetes</taxon>
        <taxon>Kitasatosporales</taxon>
        <taxon>Streptomycetaceae</taxon>
        <taxon>Streptomyces</taxon>
    </lineage>
</organism>
<accession>A0A1H9UK50</accession>
<keyword evidence="2" id="KW-1133">Transmembrane helix</keyword>
<keyword evidence="4" id="KW-1185">Reference proteome</keyword>
<feature type="compositionally biased region" description="Pro residues" evidence="1">
    <location>
        <begin position="1"/>
        <end position="15"/>
    </location>
</feature>
<name>A0A1H9UK50_9ACTN</name>
<evidence type="ECO:0000256" key="1">
    <source>
        <dbReference type="SAM" id="MobiDB-lite"/>
    </source>
</evidence>
<evidence type="ECO:0008006" key="5">
    <source>
        <dbReference type="Google" id="ProtNLM"/>
    </source>
</evidence>
<dbReference type="AlphaFoldDB" id="A0A1H9UK50"/>
<protein>
    <recommendedName>
        <fullName evidence="5">AI-2E family transporter</fullName>
    </recommendedName>
</protein>
<evidence type="ECO:0000256" key="2">
    <source>
        <dbReference type="SAM" id="Phobius"/>
    </source>
</evidence>
<proteinExistence type="predicted"/>
<sequence>MAQRPPRLPAAPPNPYGAHPGAGWAPPRSAGAGRGRITRGRVIAAAVGSLLAFVYVVIPVVRLLF</sequence>
<gene>
    <name evidence="3" type="ORF">SAMN05421870_108284</name>
</gene>
<keyword evidence="2" id="KW-0812">Transmembrane</keyword>
<evidence type="ECO:0000313" key="3">
    <source>
        <dbReference type="EMBL" id="SES09668.1"/>
    </source>
</evidence>